<dbReference type="GO" id="GO:0009244">
    <property type="term" value="P:lipopolysaccharide core region biosynthetic process"/>
    <property type="evidence" value="ECO:0007669"/>
    <property type="project" value="TreeGrafter"/>
</dbReference>
<comment type="catalytic activity">
    <reaction evidence="13">
        <text>a lipid A disaccharide + ATP = a lipid IVA + ADP + H(+)</text>
        <dbReference type="Rhea" id="RHEA:67840"/>
        <dbReference type="ChEBI" id="CHEBI:15378"/>
        <dbReference type="ChEBI" id="CHEBI:30616"/>
        <dbReference type="ChEBI" id="CHEBI:176343"/>
        <dbReference type="ChEBI" id="CHEBI:176425"/>
        <dbReference type="ChEBI" id="CHEBI:456216"/>
        <dbReference type="EC" id="2.7.1.130"/>
    </reaction>
</comment>
<keyword evidence="9 13" id="KW-0418">Kinase</keyword>
<evidence type="ECO:0000256" key="11">
    <source>
        <dbReference type="ARBA" id="ARBA00023098"/>
    </source>
</evidence>
<comment type="pathway">
    <text evidence="2 13">Glycolipid biosynthesis; lipid IV(A) biosynthesis; lipid IV(A) from (3R)-3-hydroxytetradecanoyl-[acyl-carrier-protein] and UDP-N-acetyl-alpha-D-glucosamine: step 6/6.</text>
</comment>
<evidence type="ECO:0000256" key="13">
    <source>
        <dbReference type="HAMAP-Rule" id="MF_00409"/>
    </source>
</evidence>
<accession>A0A1I1WVL7</accession>
<name>A0A1I1WVL7_9BACT</name>
<dbReference type="FunCoup" id="A0A1I1WVL7">
    <property type="interactions" value="189"/>
</dbReference>
<evidence type="ECO:0000256" key="8">
    <source>
        <dbReference type="ARBA" id="ARBA00022741"/>
    </source>
</evidence>
<dbReference type="UniPathway" id="UPA00359">
    <property type="reaction ID" value="UER00482"/>
</dbReference>
<dbReference type="PANTHER" id="PTHR42724">
    <property type="entry name" value="TETRAACYLDISACCHARIDE 4'-KINASE"/>
    <property type="match status" value="1"/>
</dbReference>
<feature type="binding site" evidence="13">
    <location>
        <begin position="68"/>
        <end position="75"/>
    </location>
    <ligand>
        <name>ATP</name>
        <dbReference type="ChEBI" id="CHEBI:30616"/>
    </ligand>
</feature>
<reference evidence="15 16" key="1">
    <citation type="submission" date="2016-10" db="EMBL/GenBank/DDBJ databases">
        <authorList>
            <person name="de Groot N.N."/>
        </authorList>
    </citation>
    <scope>NUCLEOTIDE SEQUENCE [LARGE SCALE GENOMIC DNA]</scope>
    <source>
        <strain evidence="15 16">DSM 19012</strain>
    </source>
</reference>
<dbReference type="SUPFAM" id="SSF52540">
    <property type="entry name" value="P-loop containing nucleoside triphosphate hydrolases"/>
    <property type="match status" value="1"/>
</dbReference>
<evidence type="ECO:0000256" key="6">
    <source>
        <dbReference type="ARBA" id="ARBA00022556"/>
    </source>
</evidence>
<evidence type="ECO:0000313" key="15">
    <source>
        <dbReference type="EMBL" id="SFD99082.1"/>
    </source>
</evidence>
<keyword evidence="14" id="KW-0472">Membrane</keyword>
<dbReference type="InParanoid" id="A0A1I1WVL7"/>
<evidence type="ECO:0000256" key="3">
    <source>
        <dbReference type="ARBA" id="ARBA00012071"/>
    </source>
</evidence>
<evidence type="ECO:0000256" key="12">
    <source>
        <dbReference type="ARBA" id="ARBA00029757"/>
    </source>
</evidence>
<dbReference type="EMBL" id="FONA01000005">
    <property type="protein sequence ID" value="SFD99082.1"/>
    <property type="molecule type" value="Genomic_DNA"/>
</dbReference>
<evidence type="ECO:0000256" key="5">
    <source>
        <dbReference type="ARBA" id="ARBA00022516"/>
    </source>
</evidence>
<evidence type="ECO:0000256" key="14">
    <source>
        <dbReference type="SAM" id="Phobius"/>
    </source>
</evidence>
<comment type="similarity">
    <text evidence="13">Belongs to the LpxK family.</text>
</comment>
<dbReference type="Proteomes" id="UP000181976">
    <property type="component" value="Unassembled WGS sequence"/>
</dbReference>
<dbReference type="InterPro" id="IPR027417">
    <property type="entry name" value="P-loop_NTPase"/>
</dbReference>
<evidence type="ECO:0000256" key="9">
    <source>
        <dbReference type="ARBA" id="ARBA00022777"/>
    </source>
</evidence>
<feature type="transmembrane region" description="Helical" evidence="14">
    <location>
        <begin position="20"/>
        <end position="40"/>
    </location>
</feature>
<evidence type="ECO:0000256" key="7">
    <source>
        <dbReference type="ARBA" id="ARBA00022679"/>
    </source>
</evidence>
<dbReference type="STRING" id="385682.SAMN05444380_10544"/>
<dbReference type="EC" id="2.7.1.130" evidence="3 13"/>
<keyword evidence="7 13" id="KW-0808">Transferase</keyword>
<keyword evidence="16" id="KW-1185">Reference proteome</keyword>
<proteinExistence type="inferred from homology"/>
<evidence type="ECO:0000313" key="16">
    <source>
        <dbReference type="Proteomes" id="UP000181976"/>
    </source>
</evidence>
<sequence>MLHKENQVAIAGHPLKLFSFMRWTLRLFLYPFSVIFCLIARIRNLFYDKGIFKSISYPIPLISVGNITVGGTGKTPMTEYLIRYLIPHYRCALLSRGYGRKTKGPLEATTDSTSLTVGDEPLQLKLKFPELKVIVAEKRVSGMDILLNNSTPPEIVILDDAFQHRAINPGLSILVTDYFRPLYNDFCLPAGNLREPLTGLKRANIVIVNKCPSNLSSDQAKKIKEKMGIKPPVKIFFSSIVYLKPKPLTELGQPLPANQSQWPEKPSIIAISGIGNPKPFLSETNNFGKIIKTITYPDHHDFTNRDLKNLFLALNQADSNTIILTTEKDAVRLKQKPLNALLQSKIWYIPIKLTILFNQEDLFLKTIDSYVKGN</sequence>
<dbReference type="AlphaFoldDB" id="A0A1I1WVL7"/>
<protein>
    <recommendedName>
        <fullName evidence="4 13">Tetraacyldisaccharide 4'-kinase</fullName>
        <ecNumber evidence="3 13">2.7.1.130</ecNumber>
    </recommendedName>
    <alternativeName>
        <fullName evidence="12 13">Lipid A 4'-kinase</fullName>
    </alternativeName>
</protein>
<keyword evidence="10 13" id="KW-0067">ATP-binding</keyword>
<dbReference type="InterPro" id="IPR003758">
    <property type="entry name" value="LpxK"/>
</dbReference>
<dbReference type="GO" id="GO:0009029">
    <property type="term" value="F:lipid-A 4'-kinase activity"/>
    <property type="evidence" value="ECO:0007669"/>
    <property type="project" value="UniProtKB-UniRule"/>
</dbReference>
<dbReference type="NCBIfam" id="TIGR00682">
    <property type="entry name" value="lpxK"/>
    <property type="match status" value="1"/>
</dbReference>
<dbReference type="GO" id="GO:0005886">
    <property type="term" value="C:plasma membrane"/>
    <property type="evidence" value="ECO:0007669"/>
    <property type="project" value="TreeGrafter"/>
</dbReference>
<dbReference type="PANTHER" id="PTHR42724:SF1">
    <property type="entry name" value="TETRAACYLDISACCHARIDE 4'-KINASE, MITOCHONDRIAL-RELATED"/>
    <property type="match status" value="1"/>
</dbReference>
<dbReference type="eggNOG" id="COG1663">
    <property type="taxonomic scope" value="Bacteria"/>
</dbReference>
<keyword evidence="14" id="KW-1133">Transmembrane helix</keyword>
<keyword evidence="11 13" id="KW-0443">Lipid metabolism</keyword>
<dbReference type="Pfam" id="PF02606">
    <property type="entry name" value="LpxK"/>
    <property type="match status" value="1"/>
</dbReference>
<dbReference type="GO" id="GO:0005524">
    <property type="term" value="F:ATP binding"/>
    <property type="evidence" value="ECO:0007669"/>
    <property type="project" value="UniProtKB-UniRule"/>
</dbReference>
<keyword evidence="14" id="KW-0812">Transmembrane</keyword>
<keyword evidence="5 13" id="KW-0444">Lipid biosynthesis</keyword>
<evidence type="ECO:0000256" key="1">
    <source>
        <dbReference type="ARBA" id="ARBA00002274"/>
    </source>
</evidence>
<keyword evidence="8 13" id="KW-0547">Nucleotide-binding</keyword>
<evidence type="ECO:0000256" key="10">
    <source>
        <dbReference type="ARBA" id="ARBA00022840"/>
    </source>
</evidence>
<evidence type="ECO:0000256" key="4">
    <source>
        <dbReference type="ARBA" id="ARBA00016436"/>
    </source>
</evidence>
<organism evidence="15 16">
    <name type="scientific">Thermophagus xiamenensis</name>
    <dbReference type="NCBI Taxonomy" id="385682"/>
    <lineage>
        <taxon>Bacteria</taxon>
        <taxon>Pseudomonadati</taxon>
        <taxon>Bacteroidota</taxon>
        <taxon>Bacteroidia</taxon>
        <taxon>Marinilabiliales</taxon>
        <taxon>Marinilabiliaceae</taxon>
        <taxon>Thermophagus</taxon>
    </lineage>
</organism>
<dbReference type="HAMAP" id="MF_00409">
    <property type="entry name" value="LpxK"/>
    <property type="match status" value="1"/>
</dbReference>
<dbReference type="GO" id="GO:0009245">
    <property type="term" value="P:lipid A biosynthetic process"/>
    <property type="evidence" value="ECO:0007669"/>
    <property type="project" value="UniProtKB-UniRule"/>
</dbReference>
<gene>
    <name evidence="13" type="primary">lpxK</name>
    <name evidence="15" type="ORF">SAMN05444380_10544</name>
</gene>
<comment type="function">
    <text evidence="1 13">Transfers the gamma-phosphate of ATP to the 4'-position of a tetraacyldisaccharide 1-phosphate intermediate (termed DS-1-P) to form tetraacyldisaccharide 1,4'-bis-phosphate (lipid IVA).</text>
</comment>
<evidence type="ECO:0000256" key="2">
    <source>
        <dbReference type="ARBA" id="ARBA00004870"/>
    </source>
</evidence>
<keyword evidence="6 13" id="KW-0441">Lipid A biosynthesis</keyword>